<dbReference type="RefSeq" id="XP_005719370.1">
    <property type="nucleotide sequence ID" value="XM_005719313.1"/>
</dbReference>
<gene>
    <name evidence="1" type="ORF">CHC_T00003251001</name>
    <name evidence="2" type="ORF">CHC_T00006679001</name>
</gene>
<dbReference type="KEGG" id="ccp:CHC_T00006679001"/>
<name>R7QMZ8_CHOCR</name>
<accession>R7QMZ8</accession>
<dbReference type="GeneID" id="17327090"/>
<keyword evidence="3" id="KW-1185">Reference proteome</keyword>
<dbReference type="Gramene" id="CDF34561">
    <property type="protein sequence ID" value="CDF34561"/>
    <property type="gene ID" value="CHC_T00003251001"/>
</dbReference>
<evidence type="ECO:0000313" key="3">
    <source>
        <dbReference type="Proteomes" id="UP000012073"/>
    </source>
</evidence>
<dbReference type="Gramene" id="CDF39459">
    <property type="protein sequence ID" value="CDF39459"/>
    <property type="gene ID" value="CHC_T00006679001"/>
</dbReference>
<sequence>MREEALLYLPCCMDLQTVQTLFHFRGVELWDGITVKTTAMCFRF</sequence>
<evidence type="ECO:0000313" key="1">
    <source>
        <dbReference type="EMBL" id="CDF34561.1"/>
    </source>
</evidence>
<organism evidence="2 3">
    <name type="scientific">Chondrus crispus</name>
    <name type="common">Carrageen Irish moss</name>
    <name type="synonym">Polymorpha crispa</name>
    <dbReference type="NCBI Taxonomy" id="2769"/>
    <lineage>
        <taxon>Eukaryota</taxon>
        <taxon>Rhodophyta</taxon>
        <taxon>Florideophyceae</taxon>
        <taxon>Rhodymeniophycidae</taxon>
        <taxon>Gigartinales</taxon>
        <taxon>Gigartinaceae</taxon>
        <taxon>Chondrus</taxon>
    </lineage>
</organism>
<dbReference type="RefSeq" id="XP_005714380.1">
    <property type="nucleotide sequence ID" value="XM_005714323.1"/>
</dbReference>
<dbReference type="KEGG" id="ccp:CHC_T00003251001"/>
<reference evidence="2" key="3">
    <citation type="submission" date="2013-05" db="EMBL/GenBank/DDBJ databases">
        <authorList>
            <person name="Genoscope - CEA"/>
        </authorList>
    </citation>
    <scope>NUCLEOTIDE SEQUENCE</scope>
    <source>
        <strain evidence="2">Stackhouse</strain>
    </source>
</reference>
<evidence type="ECO:0000313" key="2">
    <source>
        <dbReference type="EMBL" id="CDF39459.1"/>
    </source>
</evidence>
<reference evidence="3" key="1">
    <citation type="journal article" date="2013" name="Proc. Natl. Acad. Sci. U.S.A.">
        <title>Genome structure and metabolic features in the red seaweed Chondrus crispus shed light on evolution of the Archaeplastida.</title>
        <authorList>
            <person name="Collen J."/>
            <person name="Porcel B."/>
            <person name="Carre W."/>
            <person name="Ball S.G."/>
            <person name="Chaparro C."/>
            <person name="Tonon T."/>
            <person name="Barbeyron T."/>
            <person name="Michel G."/>
            <person name="Noel B."/>
            <person name="Valentin K."/>
            <person name="Elias M."/>
            <person name="Artiguenave F."/>
            <person name="Arun A."/>
            <person name="Aury J.M."/>
            <person name="Barbosa-Neto J.F."/>
            <person name="Bothwell J.H."/>
            <person name="Bouget F.Y."/>
            <person name="Brillet L."/>
            <person name="Cabello-Hurtado F."/>
            <person name="Capella-Gutierrez S."/>
            <person name="Charrier B."/>
            <person name="Cladiere L."/>
            <person name="Cock J.M."/>
            <person name="Coelho S.M."/>
            <person name="Colleoni C."/>
            <person name="Czjzek M."/>
            <person name="Da Silva C."/>
            <person name="Delage L."/>
            <person name="Denoeud F."/>
            <person name="Deschamps P."/>
            <person name="Dittami S.M."/>
            <person name="Gabaldon T."/>
            <person name="Gachon C.M."/>
            <person name="Groisillier A."/>
            <person name="Herve C."/>
            <person name="Jabbari K."/>
            <person name="Katinka M."/>
            <person name="Kloareg B."/>
            <person name="Kowalczyk N."/>
            <person name="Labadie K."/>
            <person name="Leblanc C."/>
            <person name="Lopez P.J."/>
            <person name="McLachlan D.H."/>
            <person name="Meslet-Cladiere L."/>
            <person name="Moustafa A."/>
            <person name="Nehr Z."/>
            <person name="Nyvall Collen P."/>
            <person name="Panaud O."/>
            <person name="Partensky F."/>
            <person name="Poulain J."/>
            <person name="Rensing S.A."/>
            <person name="Rousvoal S."/>
            <person name="Samson G."/>
            <person name="Symeonidi A."/>
            <person name="Weissenbach J."/>
            <person name="Zambounis A."/>
            <person name="Wincker P."/>
            <person name="Boyen C."/>
        </authorList>
    </citation>
    <scope>NUCLEOTIDE SEQUENCE [LARGE SCALE GENOMIC DNA]</scope>
    <source>
        <strain evidence="3">cv. Stackhouse</strain>
    </source>
</reference>
<reference evidence="2" key="2">
    <citation type="journal article" date="2013" name="Proc. Natl. Acad. Sci. U.S.A.">
        <title>Genome structure and metabolic features in the red seaweed Chondrus crispus shed light on evolution of the Archaeplastida.</title>
        <authorList>
            <person name="Collen J."/>
            <person name="Porcel B."/>
            <person name="Carre W."/>
            <person name="Ball S.G."/>
            <person name="Chaparro C."/>
            <person name="Tonon T."/>
            <person name="Barbeyron T."/>
            <person name="Michel G."/>
            <person name="Noel B."/>
            <person name="Valentin K."/>
            <person name="Elias M."/>
            <person name="Artiguenave F."/>
            <person name="Arun A."/>
            <person name="Aury J.M."/>
            <person name="Barbosa-Neto J.F."/>
            <person name="Bothwell J.H."/>
            <person name="Bouget F.Y."/>
            <person name="Brillet L."/>
            <person name="Cabello-Hurtado F."/>
            <person name="Capella-Gutierrez S."/>
            <person name="Charrier B."/>
            <person name="Cladiere L."/>
            <person name="Cock J.M."/>
            <person name="Coelho S.M."/>
            <person name="Colleoni C."/>
            <person name="Czjzek M."/>
            <person name="Da Silva C."/>
            <person name="Delage L."/>
            <person name="Denoeud F."/>
            <person name="Deschamps P."/>
            <person name="Dittami S.M."/>
            <person name="Gabalden T."/>
            <person name="Gachon C.M."/>
            <person name="Groisillier A."/>
            <person name="Herve C."/>
            <person name="Jabbari K."/>
            <person name="Katinka M."/>
            <person name="Kloareg B."/>
            <person name="Kowalczyk N."/>
            <person name="Labadie K."/>
            <person name="Leblanc C."/>
            <person name="Lopez P.J."/>
            <person name="McLachlan D.H."/>
            <person name="Meslet-Cladiere L."/>
            <person name="Moustafa A."/>
            <person name="Nehr Z."/>
            <person name="Nyvall Collen P."/>
            <person name="Panaud O."/>
            <person name="Partensky F."/>
            <person name="Poulain J."/>
            <person name="Rensing S.A."/>
            <person name="Rousvoal S."/>
            <person name="Samson G."/>
            <person name="Symeonidi A."/>
            <person name="Weissenbach J."/>
            <person name="Zambounis A."/>
            <person name="Wincker P."/>
            <person name="Boyen C."/>
        </authorList>
    </citation>
    <scope>NUCLEOTIDE SEQUENCE</scope>
    <source>
        <strain evidence="2">Stackhouse</strain>
    </source>
</reference>
<dbReference type="EMBL" id="HG002038">
    <property type="protein sequence ID" value="CDF39459.1"/>
    <property type="molecule type" value="Genomic_DNA"/>
</dbReference>
<dbReference type="EMBL" id="HG001698">
    <property type="protein sequence ID" value="CDF34561.1"/>
    <property type="molecule type" value="Genomic_DNA"/>
</dbReference>
<dbReference type="GeneID" id="17322097"/>
<proteinExistence type="predicted"/>
<dbReference type="Proteomes" id="UP000012073">
    <property type="component" value="Unassembled WGS sequence"/>
</dbReference>
<protein>
    <submittedName>
        <fullName evidence="2">Uncharacterized protein</fullName>
    </submittedName>
</protein>
<dbReference type="AlphaFoldDB" id="R7QMZ8"/>